<dbReference type="KEGG" id="gsh:117350814"/>
<keyword evidence="8" id="KW-1185">Reference proteome</keyword>
<accession>A0A6P8NXV0</accession>
<dbReference type="InParanoid" id="A0A6P8NXV0"/>
<dbReference type="PANTHER" id="PTHR21041">
    <property type="entry name" value="DENDRITIC CELL-SPECIFIC TRANSMEMBRANE PROTEIN"/>
    <property type="match status" value="1"/>
</dbReference>
<keyword evidence="3 5" id="KW-1133">Transmembrane helix</keyword>
<gene>
    <name evidence="9" type="primary">DCST1</name>
</gene>
<feature type="transmembrane region" description="Helical" evidence="5">
    <location>
        <begin position="102"/>
        <end position="120"/>
    </location>
</feature>
<feature type="transmembrane region" description="Helical" evidence="5">
    <location>
        <begin position="571"/>
        <end position="591"/>
    </location>
</feature>
<evidence type="ECO:0000256" key="1">
    <source>
        <dbReference type="ARBA" id="ARBA00004141"/>
    </source>
</evidence>
<dbReference type="RefSeq" id="XP_033781337.1">
    <property type="nucleotide sequence ID" value="XM_033925446.1"/>
</dbReference>
<dbReference type="FunCoup" id="A0A6P8NXV0">
    <property type="interactions" value="132"/>
</dbReference>
<comment type="subcellular location">
    <subcellularLocation>
        <location evidence="1">Membrane</location>
        <topology evidence="1">Multi-pass membrane protein</topology>
    </subcellularLocation>
</comment>
<feature type="transmembrane region" description="Helical" evidence="5">
    <location>
        <begin position="393"/>
        <end position="416"/>
    </location>
</feature>
<sequence length="725" mass="83481">MGRSRSRSGAEREALLKAEKNEDVEKRGKEEKAKAKAKLPNTSLKRALTFLLPSFCVRYLWSDATEFRYSKFFLGAGFGGLIAIGLYYALVDPMSLYESHKIRLLYGLFGIFAVGWGLSLHFRCVSLLLIPQILSKEGRAYLLVYVLASIYAGPVTNLQSNLDSVVKSVGCTVELQINHTKEMWRVATAPFRKVIEDLVRGGKNFNTEVKNVSNKFTAVRDMVTSEDGFDLSKEKEEERKVVERRTMKKKTPVLSTQKMFELKTKMRCEYVVEGAIQRCHAWFDKKYDNCLRTIFIPLISHLLCLPMRFKFLCYLTRLMTKWCKDRIPVAGNFGQTYDKINKSVINLTQSFTTEVSIRKKEQSMFVGVNISKAKLSDDIQEAIDIRKSRFNRVVAVIQVLVSCSFIFLFCSAFSYANKYNVDICHDNIYITTYFKQIDARRKKQKKRTLLPLRNGEISGFIFPLSPKVQGPEVMSTVLSLIQTLPLAMLLFILCGTDYILFKLFNLIRKHSFIEYAFSSRHHLEVDVGGAGLLAKLLRGTIGALNTSSEMIVESNNLHCLPKSHAMSSKDYLLACLPMGCLFLLSFIQVYVCRLRRAVASFYFPKREKRRVLFLYNETMRKRISFISFQRKRIMRRARMSNLVARGMVGNLYHYFPFLRRFLRRRCMVCDRAQSKTSWVCKTSSCGAVYCASCWRDMKRFCFACMPYEGFISADSDSEQDPRYAN</sequence>
<protein>
    <submittedName>
        <fullName evidence="9">E3 ubiquitin-protein ligase DCST1</fullName>
    </submittedName>
</protein>
<dbReference type="PANTHER" id="PTHR21041:SF17">
    <property type="entry name" value="E3 UBIQUITIN-PROTEIN LIGASE DCST1"/>
    <property type="match status" value="1"/>
</dbReference>
<evidence type="ECO:0000256" key="4">
    <source>
        <dbReference type="ARBA" id="ARBA00023136"/>
    </source>
</evidence>
<dbReference type="InterPro" id="IPR012858">
    <property type="entry name" value="DC_STAMP-like"/>
</dbReference>
<dbReference type="OrthoDB" id="5985669at2759"/>
<evidence type="ECO:0000313" key="9">
    <source>
        <dbReference type="RefSeq" id="XP_033781337.1"/>
    </source>
</evidence>
<name>A0A6P8NXV0_GEOSA</name>
<feature type="transmembrane region" description="Helical" evidence="5">
    <location>
        <begin position="73"/>
        <end position="90"/>
    </location>
</feature>
<evidence type="ECO:0000256" key="2">
    <source>
        <dbReference type="ARBA" id="ARBA00022692"/>
    </source>
</evidence>
<feature type="domain" description="Dendritic cell-specific transmembrane protein-like" evidence="6">
    <location>
        <begin position="425"/>
        <end position="615"/>
    </location>
</feature>
<dbReference type="Pfam" id="PF26037">
    <property type="entry name" value="zf-RING_DCST1_C"/>
    <property type="match status" value="1"/>
</dbReference>
<dbReference type="AlphaFoldDB" id="A0A6P8NXV0"/>
<evidence type="ECO:0000256" key="5">
    <source>
        <dbReference type="SAM" id="Phobius"/>
    </source>
</evidence>
<keyword evidence="2 5" id="KW-0812">Transmembrane</keyword>
<evidence type="ECO:0000259" key="6">
    <source>
        <dbReference type="Pfam" id="PF07782"/>
    </source>
</evidence>
<proteinExistence type="predicted"/>
<dbReference type="GO" id="GO:0016020">
    <property type="term" value="C:membrane"/>
    <property type="evidence" value="ECO:0007669"/>
    <property type="project" value="UniProtKB-SubCell"/>
</dbReference>
<evidence type="ECO:0000259" key="7">
    <source>
        <dbReference type="Pfam" id="PF26037"/>
    </source>
</evidence>
<feature type="transmembrane region" description="Helical" evidence="5">
    <location>
        <begin position="480"/>
        <end position="501"/>
    </location>
</feature>
<dbReference type="InterPro" id="IPR051856">
    <property type="entry name" value="CSR-E3_Ligase_Protein"/>
</dbReference>
<dbReference type="Proteomes" id="UP000515159">
    <property type="component" value="Chromosome 16"/>
</dbReference>
<reference evidence="9" key="1">
    <citation type="submission" date="2025-08" db="UniProtKB">
        <authorList>
            <consortium name="RefSeq"/>
        </authorList>
    </citation>
    <scope>IDENTIFICATION</scope>
</reference>
<feature type="transmembrane region" description="Helical" evidence="5">
    <location>
        <begin position="140"/>
        <end position="158"/>
    </location>
</feature>
<dbReference type="CTD" id="149095"/>
<dbReference type="Pfam" id="PF07782">
    <property type="entry name" value="DC_STAMP"/>
    <property type="match status" value="1"/>
</dbReference>
<evidence type="ECO:0000313" key="8">
    <source>
        <dbReference type="Proteomes" id="UP000515159"/>
    </source>
</evidence>
<organism evidence="8 9">
    <name type="scientific">Geotrypetes seraphini</name>
    <name type="common">Gaboon caecilian</name>
    <name type="synonym">Caecilia seraphini</name>
    <dbReference type="NCBI Taxonomy" id="260995"/>
    <lineage>
        <taxon>Eukaryota</taxon>
        <taxon>Metazoa</taxon>
        <taxon>Chordata</taxon>
        <taxon>Craniata</taxon>
        <taxon>Vertebrata</taxon>
        <taxon>Euteleostomi</taxon>
        <taxon>Amphibia</taxon>
        <taxon>Gymnophiona</taxon>
        <taxon>Geotrypetes</taxon>
    </lineage>
</organism>
<dbReference type="InterPro" id="IPR058842">
    <property type="entry name" value="DCST1_C"/>
</dbReference>
<feature type="domain" description="E3 ubiquitin-protein ligase DCST1-like C-terminal" evidence="7">
    <location>
        <begin position="664"/>
        <end position="706"/>
    </location>
</feature>
<dbReference type="GeneID" id="117350814"/>
<evidence type="ECO:0000256" key="3">
    <source>
        <dbReference type="ARBA" id="ARBA00022989"/>
    </source>
</evidence>
<keyword evidence="4 5" id="KW-0472">Membrane</keyword>